<dbReference type="eggNOG" id="ENOG5033XEV">
    <property type="taxonomic scope" value="Bacteria"/>
</dbReference>
<dbReference type="HOGENOM" id="CLU_134228_0_0_3"/>
<dbReference type="PATRIC" id="fig|111780.3.peg.4373"/>
<dbReference type="Proteomes" id="UP000010473">
    <property type="component" value="Chromosome"/>
</dbReference>
<keyword evidence="2" id="KW-1185">Reference proteome</keyword>
<protein>
    <recommendedName>
        <fullName evidence="3">DUF29 domain-containing protein</fullName>
    </recommendedName>
</protein>
<evidence type="ECO:0000313" key="2">
    <source>
        <dbReference type="Proteomes" id="UP000010473"/>
    </source>
</evidence>
<dbReference type="OrthoDB" id="495351at2"/>
<proteinExistence type="predicted"/>
<dbReference type="KEGG" id="scs:Sta7437_4220"/>
<dbReference type="RefSeq" id="WP_015195347.1">
    <property type="nucleotide sequence ID" value="NC_019748.1"/>
</dbReference>
<dbReference type="Pfam" id="PF01724">
    <property type="entry name" value="DUF29"/>
    <property type="match status" value="1"/>
</dbReference>
<organism evidence="1 2">
    <name type="scientific">Stanieria cyanosphaera (strain ATCC 29371 / PCC 7437)</name>
    <dbReference type="NCBI Taxonomy" id="111780"/>
    <lineage>
        <taxon>Bacteria</taxon>
        <taxon>Bacillati</taxon>
        <taxon>Cyanobacteriota</taxon>
        <taxon>Cyanophyceae</taxon>
        <taxon>Pleurocapsales</taxon>
        <taxon>Dermocarpellaceae</taxon>
        <taxon>Stanieria</taxon>
    </lineage>
</organism>
<evidence type="ECO:0000313" key="1">
    <source>
        <dbReference type="EMBL" id="AFZ37693.1"/>
    </source>
</evidence>
<sequence>MEELIELRKSITSGNYQKALEIVDELETMSKEDKVERIYSYAIILLLHLIKKEAEKRTTKSWEVSIKNSVERINRINKRRKSGGYYTNQEELQEIIDDAVLPALRNASLEAFEGTRSEQEILQIIDLDLIKNKALEMLDY</sequence>
<evidence type="ECO:0008006" key="3">
    <source>
        <dbReference type="Google" id="ProtNLM"/>
    </source>
</evidence>
<reference evidence="2" key="1">
    <citation type="journal article" date="2013" name="Proc. Natl. Acad. Sci. U.S.A.">
        <title>Improving the coverage of the cyanobacterial phylum using diversity-driven genome sequencing.</title>
        <authorList>
            <person name="Shih P.M."/>
            <person name="Wu D."/>
            <person name="Latifi A."/>
            <person name="Axen S.D."/>
            <person name="Fewer D.P."/>
            <person name="Talla E."/>
            <person name="Calteau A."/>
            <person name="Cai F."/>
            <person name="Tandeau de Marsac N."/>
            <person name="Rippka R."/>
            <person name="Herdman M."/>
            <person name="Sivonen K."/>
            <person name="Coursin T."/>
            <person name="Laurent T."/>
            <person name="Goodwin L."/>
            <person name="Nolan M."/>
            <person name="Davenport K.W."/>
            <person name="Han C.S."/>
            <person name="Rubin E.M."/>
            <person name="Eisen J.A."/>
            <person name="Woyke T."/>
            <person name="Gugger M."/>
            <person name="Kerfeld C.A."/>
        </authorList>
    </citation>
    <scope>NUCLEOTIDE SEQUENCE [LARGE SCALE GENOMIC DNA]</scope>
    <source>
        <strain evidence="2">ATCC 29371 / PCC 7437</strain>
    </source>
</reference>
<dbReference type="Gene3D" id="1.20.1220.20">
    <property type="entry name" value="Uncharcterised protein PF01724"/>
    <property type="match status" value="1"/>
</dbReference>
<dbReference type="InterPro" id="IPR002636">
    <property type="entry name" value="DUF29"/>
</dbReference>
<dbReference type="PANTHER" id="PTHR34235:SF1">
    <property type="entry name" value="SLR0416 PROTEIN"/>
    <property type="match status" value="1"/>
</dbReference>
<gene>
    <name evidence="1" type="ordered locus">Sta7437_4220</name>
</gene>
<dbReference type="PANTHER" id="PTHR34235">
    <property type="entry name" value="SLR1203 PROTEIN-RELATED"/>
    <property type="match status" value="1"/>
</dbReference>
<name>K9XYV4_STAC7</name>
<dbReference type="EMBL" id="CP003653">
    <property type="protein sequence ID" value="AFZ37693.1"/>
    <property type="molecule type" value="Genomic_DNA"/>
</dbReference>
<dbReference type="AlphaFoldDB" id="K9XYV4"/>
<accession>K9XYV4</accession>